<accession>A0A4Y9SVM6</accession>
<name>A0A4Y9SVM6_9BURK</name>
<dbReference type="AlphaFoldDB" id="A0A4Y9SVM6"/>
<protein>
    <submittedName>
        <fullName evidence="2">Uncharacterized protein</fullName>
    </submittedName>
</protein>
<gene>
    <name evidence="2" type="ORF">E4O92_16560</name>
    <name evidence="3" type="ORF">E4O92_16725</name>
</gene>
<reference evidence="2 4" key="1">
    <citation type="submission" date="2019-03" db="EMBL/GenBank/DDBJ databases">
        <title>Draft genome of Massilia hortus sp. nov., a novel bacterial species of the Oxalobacteraceae family.</title>
        <authorList>
            <person name="Peta V."/>
            <person name="Raths R."/>
            <person name="Bucking H."/>
        </authorList>
    </citation>
    <scope>NUCLEOTIDE SEQUENCE [LARGE SCALE GENOMIC DNA]</scope>
    <source>
        <strain evidence="2 4">ONC3</strain>
    </source>
</reference>
<keyword evidence="4" id="KW-1185">Reference proteome</keyword>
<feature type="chain" id="PRO_5033839343" evidence="1">
    <location>
        <begin position="25"/>
        <end position="139"/>
    </location>
</feature>
<evidence type="ECO:0000313" key="4">
    <source>
        <dbReference type="Proteomes" id="UP000297258"/>
    </source>
</evidence>
<evidence type="ECO:0000256" key="1">
    <source>
        <dbReference type="SAM" id="SignalP"/>
    </source>
</evidence>
<feature type="signal peptide" evidence="1">
    <location>
        <begin position="1"/>
        <end position="24"/>
    </location>
</feature>
<evidence type="ECO:0000313" key="2">
    <source>
        <dbReference type="EMBL" id="TFW30525.1"/>
    </source>
</evidence>
<comment type="caution">
    <text evidence="2">The sequence shown here is derived from an EMBL/GenBank/DDBJ whole genome shotgun (WGS) entry which is preliminary data.</text>
</comment>
<dbReference type="RefSeq" id="WP_135190844.1">
    <property type="nucleotide sequence ID" value="NZ_SPUM01000109.1"/>
</dbReference>
<evidence type="ECO:0000313" key="3">
    <source>
        <dbReference type="EMBL" id="TFW30556.1"/>
    </source>
</evidence>
<dbReference type="Proteomes" id="UP000297258">
    <property type="component" value="Unassembled WGS sequence"/>
</dbReference>
<organism evidence="2 4">
    <name type="scientific">Massilia horti</name>
    <dbReference type="NCBI Taxonomy" id="2562153"/>
    <lineage>
        <taxon>Bacteria</taxon>
        <taxon>Pseudomonadati</taxon>
        <taxon>Pseudomonadota</taxon>
        <taxon>Betaproteobacteria</taxon>
        <taxon>Burkholderiales</taxon>
        <taxon>Oxalobacteraceae</taxon>
        <taxon>Telluria group</taxon>
        <taxon>Massilia</taxon>
    </lineage>
</organism>
<sequence>MKHWPFCVCIALCAVVKASPLAWGAAMDGVRAPARSHTIELKGMLAAGRASLALLSVDHAPARLFAIHAQVAGGVSVVAVTADDVTLSDGRVLRPVASPRQVAEETGEDRLPVARVQVTTRAPDLRGGRVEQIHVSQVE</sequence>
<proteinExistence type="predicted"/>
<dbReference type="EMBL" id="SPUM01000109">
    <property type="protein sequence ID" value="TFW30525.1"/>
    <property type="molecule type" value="Genomic_DNA"/>
</dbReference>
<keyword evidence="1" id="KW-0732">Signal</keyword>
<dbReference type="EMBL" id="SPUM01000109">
    <property type="protein sequence ID" value="TFW30556.1"/>
    <property type="molecule type" value="Genomic_DNA"/>
</dbReference>